<feature type="binding site" evidence="3">
    <location>
        <position position="39"/>
    </location>
    <ligand>
        <name>Zn(2+)</name>
        <dbReference type="ChEBI" id="CHEBI:29105"/>
    </ligand>
</feature>
<keyword evidence="3" id="KW-0863">Zinc-finger</keyword>
<evidence type="ECO:0000256" key="1">
    <source>
        <dbReference type="ARBA" id="ARBA00011842"/>
    </source>
</evidence>
<evidence type="ECO:0000256" key="3">
    <source>
        <dbReference type="HAMAP-Rule" id="MF_01395"/>
    </source>
</evidence>
<dbReference type="InterPro" id="IPR011762">
    <property type="entry name" value="COA_CT_N"/>
</dbReference>
<dbReference type="UniPathway" id="UPA00655">
    <property type="reaction ID" value="UER00711"/>
</dbReference>
<feature type="binding site" evidence="3">
    <location>
        <position position="36"/>
    </location>
    <ligand>
        <name>Zn(2+)</name>
        <dbReference type="ChEBI" id="CHEBI:29105"/>
    </ligand>
</feature>
<keyword evidence="3" id="KW-0276">Fatty acid metabolism</keyword>
<dbReference type="SUPFAM" id="SSF52096">
    <property type="entry name" value="ClpP/crotonase"/>
    <property type="match status" value="1"/>
</dbReference>
<dbReference type="GO" id="GO:0003989">
    <property type="term" value="F:acetyl-CoA carboxylase activity"/>
    <property type="evidence" value="ECO:0007669"/>
    <property type="project" value="InterPro"/>
</dbReference>
<dbReference type="InterPro" id="IPR034733">
    <property type="entry name" value="AcCoA_carboxyl_beta"/>
</dbReference>
<dbReference type="GeneID" id="69223242"/>
<evidence type="ECO:0000259" key="4">
    <source>
        <dbReference type="PROSITE" id="PS50980"/>
    </source>
</evidence>
<dbReference type="GO" id="GO:0006633">
    <property type="term" value="P:fatty acid biosynthetic process"/>
    <property type="evidence" value="ECO:0007669"/>
    <property type="project" value="UniProtKB-KW"/>
</dbReference>
<dbReference type="GO" id="GO:0009570">
    <property type="term" value="C:chloroplast stroma"/>
    <property type="evidence" value="ECO:0007669"/>
    <property type="project" value="UniProtKB-SubCell"/>
</dbReference>
<keyword evidence="3" id="KW-0443">Lipid metabolism</keyword>
<comment type="catalytic activity">
    <reaction evidence="3">
        <text>N(6)-carboxybiotinyl-L-lysyl-[protein] + acetyl-CoA = N(6)-biotinyl-L-lysyl-[protein] + malonyl-CoA</text>
        <dbReference type="Rhea" id="RHEA:54728"/>
        <dbReference type="Rhea" id="RHEA-COMP:10505"/>
        <dbReference type="Rhea" id="RHEA-COMP:10506"/>
        <dbReference type="ChEBI" id="CHEBI:57288"/>
        <dbReference type="ChEBI" id="CHEBI:57384"/>
        <dbReference type="ChEBI" id="CHEBI:83144"/>
        <dbReference type="ChEBI" id="CHEBI:83145"/>
        <dbReference type="EC" id="2.1.3.15"/>
    </reaction>
</comment>
<dbReference type="NCBIfam" id="TIGR00515">
    <property type="entry name" value="accD"/>
    <property type="match status" value="1"/>
</dbReference>
<keyword evidence="5" id="KW-0934">Plastid</keyword>
<comment type="subunit">
    <text evidence="1">Acetyl-CoA carboxylase is a heterohexamer composed of biotin carboxyl carrier protein, biotin carboxylase and 2 subunits each of ACCase subunit alpha and ACCase plastid-coded subunit beta (accD).</text>
</comment>
<dbReference type="InterPro" id="IPR000438">
    <property type="entry name" value="Acetyl_CoA_COase_Trfase_b_su"/>
</dbReference>
<dbReference type="HAMAP" id="MF_01395">
    <property type="entry name" value="AcetylCoA_CT_beta"/>
    <property type="match status" value="1"/>
</dbReference>
<dbReference type="PANTHER" id="PTHR42995">
    <property type="entry name" value="ACETYL-COENZYME A CARBOXYLASE CARBOXYL TRANSFERASE SUBUNIT BETA, CHLOROPLASTIC"/>
    <property type="match status" value="1"/>
</dbReference>
<comment type="similarity">
    <text evidence="3">Belongs to the AccD/PCCB family.</text>
</comment>
<dbReference type="GO" id="GO:0005524">
    <property type="term" value="F:ATP binding"/>
    <property type="evidence" value="ECO:0007669"/>
    <property type="project" value="UniProtKB-KW"/>
</dbReference>
<dbReference type="AlphaFoldDB" id="A0A8A2H8J3"/>
<comment type="pathway">
    <text evidence="3">Lipid metabolism; malonyl-CoA biosynthesis; malonyl-CoA from acetyl-CoA: step 1/1.</text>
</comment>
<comment type="function">
    <text evidence="3">Component of the acetyl coenzyme A carboxylase (ACC) complex. Biotin carboxylase (BC) catalyzes the carboxylation of biotin on its carrier protein (BCCP) and then the CO(2) group is transferred by the transcarboxylase to acetyl-CoA to form malonyl-CoA.</text>
</comment>
<feature type="zinc finger region" description="C4-type" evidence="3">
    <location>
        <begin position="36"/>
        <end position="58"/>
    </location>
</feature>
<dbReference type="PRINTS" id="PR01070">
    <property type="entry name" value="ACCCTRFRASEB"/>
</dbReference>
<keyword evidence="3" id="KW-0067">ATP-binding</keyword>
<feature type="domain" description="CoA carboxyltransferase N-terminal" evidence="4">
    <location>
        <begin position="32"/>
        <end position="302"/>
    </location>
</feature>
<dbReference type="Gene3D" id="3.90.226.10">
    <property type="entry name" value="2-enoyl-CoA Hydratase, Chain A, domain 1"/>
    <property type="match status" value="1"/>
</dbReference>
<dbReference type="GO" id="GO:0009317">
    <property type="term" value="C:acetyl-CoA carboxylase complex"/>
    <property type="evidence" value="ECO:0007669"/>
    <property type="project" value="InterPro"/>
</dbReference>
<dbReference type="Pfam" id="PF01039">
    <property type="entry name" value="Carboxyl_trans"/>
    <property type="match status" value="1"/>
</dbReference>
<evidence type="ECO:0000313" key="5">
    <source>
        <dbReference type="EMBL" id="QSV37279.1"/>
    </source>
</evidence>
<keyword evidence="2 3" id="KW-0808">Transferase</keyword>
<evidence type="ECO:0000256" key="2">
    <source>
        <dbReference type="ARBA" id="ARBA00022679"/>
    </source>
</evidence>
<gene>
    <name evidence="3 5" type="primary">accD</name>
</gene>
<dbReference type="GO" id="GO:2001295">
    <property type="term" value="P:malonyl-CoA biosynthetic process"/>
    <property type="evidence" value="ECO:0007669"/>
    <property type="project" value="UniProtKB-UniRule"/>
</dbReference>
<dbReference type="GO" id="GO:0008270">
    <property type="term" value="F:zinc ion binding"/>
    <property type="evidence" value="ECO:0007669"/>
    <property type="project" value="UniProtKB-UniRule"/>
</dbReference>
<dbReference type="PROSITE" id="PS50980">
    <property type="entry name" value="COA_CT_NTER"/>
    <property type="match status" value="1"/>
</dbReference>
<accession>A0A8A2H8J3</accession>
<comment type="subunit">
    <text evidence="3">Acetyl-CoA carboxylase is a heterohexamer composed of biotin carboxyl carrier protein, biotin carboxylase and two subunits each of ACCase subunit alpha and ACCase plastid-coded subunit beta (accD).</text>
</comment>
<feature type="binding site" evidence="3">
    <location>
        <position position="58"/>
    </location>
    <ligand>
        <name>Zn(2+)</name>
        <dbReference type="ChEBI" id="CHEBI:29105"/>
    </ligand>
</feature>
<reference evidence="5" key="1">
    <citation type="journal article" date="2021" name="Mitochondrial DNA Part B Resour">
        <title>A gene-rich and compact chloroplast genome of the green alga Nephroselmis pyriformis (N.Carter) Ettl 1982 from the shores of Mersin (Eastern Mediterranean Sea).</title>
        <authorList>
            <person name="Gastineau R."/>
            <person name="Konucu M."/>
            <person name="Tekdal D."/>
            <person name="Lemieux C."/>
            <person name="Turmel M."/>
            <person name="Witkowski A."/>
            <person name="Eker-Develi E."/>
        </authorList>
    </citation>
    <scope>NUCLEOTIDE SEQUENCE</scope>
    <source>
        <strain evidence="5">MED1</strain>
    </source>
</reference>
<geneLocation type="chloroplast" evidence="5"/>
<feature type="binding site" evidence="3">
    <location>
        <position position="55"/>
    </location>
    <ligand>
        <name>Zn(2+)</name>
        <dbReference type="ChEBI" id="CHEBI:29105"/>
    </ligand>
</feature>
<dbReference type="RefSeq" id="YP_010231210.1">
    <property type="nucleotide sequence ID" value="NC_059722.1"/>
</dbReference>
<protein>
    <recommendedName>
        <fullName evidence="3">Acetyl-coenzyme A carboxylase carboxyl transferase subunit beta, chloroplastic</fullName>
        <shortName evidence="3">ACCase subunit beta</shortName>
        <shortName evidence="3">Acetyl-CoA carboxylase carboxyltransferase subunit beta</shortName>
        <ecNumber evidence="3">2.1.3.15</ecNumber>
    </recommendedName>
</protein>
<keyword evidence="3" id="KW-0862">Zinc</keyword>
<dbReference type="GO" id="GO:0016743">
    <property type="term" value="F:carboxyl- or carbamoyltransferase activity"/>
    <property type="evidence" value="ECO:0007669"/>
    <property type="project" value="UniProtKB-UniRule"/>
</dbReference>
<keyword evidence="3" id="KW-0444">Lipid biosynthesis</keyword>
<organism evidence="5">
    <name type="scientific">Nephroselmis pyriformis</name>
    <dbReference type="NCBI Taxonomy" id="156128"/>
    <lineage>
        <taxon>Eukaryota</taxon>
        <taxon>Viridiplantae</taxon>
        <taxon>Chlorophyta</taxon>
        <taxon>Nephroselmidophyceae</taxon>
        <taxon>Nephroselmidales</taxon>
        <taxon>Nephroselmidaceae</taxon>
        <taxon>Nephroselmis</taxon>
    </lineage>
</organism>
<dbReference type="InterPro" id="IPR029045">
    <property type="entry name" value="ClpP/crotonase-like_dom_sf"/>
</dbReference>
<sequence>MSILAWIEDQRKLKILTAPKYNHPGSDGSQGLWTRCDYCGVILYIKHLKENKQVCLGCGAHLIMNSTERIRQLIDRGTWCPLNEAVSPCDPLEFYDLKQYRTRLEEGQKRTGLLDAIQTGTGMLHGIPVALGVMDFRFMGGSMGSVVGEKLTRLIEMATQEGMAVIIVCASGGARMQEGILSLMQMAKISAALHIHQAHAKLLYLAILTSPTTGGVTASFAMLGDLIIAEPKALIGFAGRRVIEQTLLEDLPENFQTSEYLLYHGLLDLIVPRSLLKEALREILTLYRDAPLRRPGALPYGLQGKLTPLQEERMRRTWDSTWPDLQEKFLSEFSRDPNAYKDLNRDATLAAAKGMTVRWAIKPTQ</sequence>
<keyword evidence="3" id="KW-0547">Nucleotide-binding</keyword>
<comment type="cofactor">
    <cofactor evidence="3">
        <name>Zn(2+)</name>
        <dbReference type="ChEBI" id="CHEBI:29105"/>
    </cofactor>
    <text evidence="3">Binds 1 zinc ion per subunit.</text>
</comment>
<keyword evidence="3" id="KW-0275">Fatty acid biosynthesis</keyword>
<proteinExistence type="inferred from homology"/>
<dbReference type="EC" id="2.1.3.15" evidence="3"/>
<keyword evidence="5" id="KW-0150">Chloroplast</keyword>
<dbReference type="EMBL" id="MW077730">
    <property type="protein sequence ID" value="QSV37279.1"/>
    <property type="molecule type" value="Genomic_DNA"/>
</dbReference>
<dbReference type="PANTHER" id="PTHR42995:SF5">
    <property type="entry name" value="ACETYL-COENZYME A CARBOXYLASE CARBOXYL TRANSFERASE SUBUNIT BETA, CHLOROPLASTIC"/>
    <property type="match status" value="1"/>
</dbReference>
<name>A0A8A2H8J3_9CHLO</name>
<keyword evidence="3" id="KW-0479">Metal-binding</keyword>
<comment type="subcellular location">
    <subcellularLocation>
        <location evidence="3">Plastid</location>
        <location evidence="3">Chloroplast stroma</location>
    </subcellularLocation>
</comment>